<organism evidence="1 2">
    <name type="scientific">Curtobacterium flaccumfaciens pv. flaccumfaciens</name>
    <dbReference type="NCBI Taxonomy" id="138532"/>
    <lineage>
        <taxon>Bacteria</taxon>
        <taxon>Bacillati</taxon>
        <taxon>Actinomycetota</taxon>
        <taxon>Actinomycetes</taxon>
        <taxon>Micrococcales</taxon>
        <taxon>Microbacteriaceae</taxon>
        <taxon>Curtobacterium</taxon>
    </lineage>
</organism>
<accession>A0A9Q2W4V8</accession>
<proteinExistence type="predicted"/>
<dbReference type="AlphaFoldDB" id="A0A9Q2W4V8"/>
<dbReference type="RefSeq" id="WP_214563249.1">
    <property type="nucleotide sequence ID" value="NZ_JAHEWX010000015.1"/>
</dbReference>
<name>A0A9Q2W4V8_9MICO</name>
<dbReference type="Proteomes" id="UP000709437">
    <property type="component" value="Unassembled WGS sequence"/>
</dbReference>
<protein>
    <submittedName>
        <fullName evidence="1">Uncharacterized protein</fullName>
    </submittedName>
</protein>
<dbReference type="EMBL" id="JAHEWX010000015">
    <property type="protein sequence ID" value="MBT1542455.1"/>
    <property type="molecule type" value="Genomic_DNA"/>
</dbReference>
<evidence type="ECO:0000313" key="1">
    <source>
        <dbReference type="EMBL" id="MBT1542455.1"/>
    </source>
</evidence>
<reference evidence="1" key="1">
    <citation type="submission" date="2021-05" db="EMBL/GenBank/DDBJ databases">
        <title>Whole genome sequence of Curtobacterium flaccumfaciens pv. flaccumfaciens strain CFBP 3417.</title>
        <authorList>
            <person name="Osdaghi E."/>
            <person name="Taghouti G."/>
            <person name="Portier P."/>
            <person name="Fazliarab A."/>
            <person name="Taghavi S.M."/>
            <person name="Briand M."/>
            <person name="Le-Saux M."/>
            <person name="Jacques M.-A."/>
        </authorList>
    </citation>
    <scope>NUCLEOTIDE SEQUENCE</scope>
    <source>
        <strain evidence="1">CFBP 3417</strain>
    </source>
</reference>
<evidence type="ECO:0000313" key="2">
    <source>
        <dbReference type="Proteomes" id="UP000709437"/>
    </source>
</evidence>
<sequence length="118" mass="13094">MSDDAWSNFIASIDPIALEAERYRPPRPEERPGSTTDLRMKAAHQFLADDFWARVRSGHALPLPDDEWLARRAAQNADADAEIARRGYGQPAADDDIEAAIRSYSQRQAATAAERNAA</sequence>
<comment type="caution">
    <text evidence="1">The sequence shown here is derived from an EMBL/GenBank/DDBJ whole genome shotgun (WGS) entry which is preliminary data.</text>
</comment>
<gene>
    <name evidence="1" type="ORF">KK103_11835</name>
</gene>